<feature type="transmembrane region" description="Helical" evidence="2">
    <location>
        <begin position="525"/>
        <end position="556"/>
    </location>
</feature>
<name>A0A9N8VNZ1_9GLOM</name>
<evidence type="ECO:0000256" key="1">
    <source>
        <dbReference type="SAM" id="MobiDB-lite"/>
    </source>
</evidence>
<feature type="transmembrane region" description="Helical" evidence="2">
    <location>
        <begin position="586"/>
        <end position="605"/>
    </location>
</feature>
<comment type="caution">
    <text evidence="3">The sequence shown here is derived from an EMBL/GenBank/DDBJ whole genome shotgun (WGS) entry which is preliminary data.</text>
</comment>
<dbReference type="GO" id="GO:0016287">
    <property type="term" value="F:glycerone-phosphate O-acyltransferase activity"/>
    <property type="evidence" value="ECO:0007669"/>
    <property type="project" value="TreeGrafter"/>
</dbReference>
<proteinExistence type="predicted"/>
<feature type="compositionally biased region" description="Polar residues" evidence="1">
    <location>
        <begin position="276"/>
        <end position="294"/>
    </location>
</feature>
<dbReference type="Proteomes" id="UP000789508">
    <property type="component" value="Unassembled WGS sequence"/>
</dbReference>
<organism evidence="3 4">
    <name type="scientific">Ambispora leptoticha</name>
    <dbReference type="NCBI Taxonomy" id="144679"/>
    <lineage>
        <taxon>Eukaryota</taxon>
        <taxon>Fungi</taxon>
        <taxon>Fungi incertae sedis</taxon>
        <taxon>Mucoromycota</taxon>
        <taxon>Glomeromycotina</taxon>
        <taxon>Glomeromycetes</taxon>
        <taxon>Archaeosporales</taxon>
        <taxon>Ambisporaceae</taxon>
        <taxon>Ambispora</taxon>
    </lineage>
</organism>
<evidence type="ECO:0000256" key="2">
    <source>
        <dbReference type="SAM" id="Phobius"/>
    </source>
</evidence>
<accession>A0A9N8VNZ1</accession>
<dbReference type="PANTHER" id="PTHR31605">
    <property type="entry name" value="GLYCEROL-3-PHOSPHATE O-ACYLTRANSFERASE 1"/>
    <property type="match status" value="1"/>
</dbReference>
<dbReference type="SUPFAM" id="SSF69593">
    <property type="entry name" value="Glycerol-3-phosphate (1)-acyltransferase"/>
    <property type="match status" value="2"/>
</dbReference>
<dbReference type="GO" id="GO:0008654">
    <property type="term" value="P:phospholipid biosynthetic process"/>
    <property type="evidence" value="ECO:0007669"/>
    <property type="project" value="TreeGrafter"/>
</dbReference>
<sequence length="695" mass="78323">MTSKIGDILNSITYWVIRLFAKLIFHVFYRDHGALCAERFPKDDGTPLLLVAAPHGNFLMDAITIFVTCPRNHYFLSAKSNFNYPIFGSLITLLGAIPVTRPQDVERVNGDGLVKVLEEGKIVEGENLGKTVQVGDSLYVEFEGPDDKDDMLKEACGTVEEILNEHRVRIKEPGMKWLTKGRRKNKLRRLVASGSLVIRVERGNTLRTLEGLNLIPKAISKGIDRLSTSPGRIAFPIQDSSDSIGIQSPPKWAHANERTPLLIGGGAGGSSSSSSQRSQHARQLSNSSIASNRQPPTPNFPSVPSIPTTFSYTHMPPHSEVYSAVYNIFKRSRCVAIFPEGASHDNDHMLSLKYGCAVMALGYLASKEPDSFGNKRTLKIVPCGVNFFNRHRFRSRVFVDVGNTIEVEERLVEMYRQGGSAKRKACQELLKTIHSALLELTVNAPDYDTLLFFKTASRMYRDKLPNVLDFAEKLALLRRIAKKYLSTTPPTDEARRLKRDIVQYAQTLRSKRLSPPHMHTSPLSLFFYLPLFLFLFLLMTPGFILFAPIGFVAYYVGKKQGENAMLYDDNSLAITRWPGRDVIATWKMLVGTALFITFDITYTALLVPYIHKFGIVDLHGSREYALAVVLCLLVVWPLIAYGTILTWERMCWVGKHVWVGLWGAARPRQRRDFLLWREQLSQRVVRWVDGTTVAP</sequence>
<evidence type="ECO:0000313" key="3">
    <source>
        <dbReference type="EMBL" id="CAG8457305.1"/>
    </source>
</evidence>
<dbReference type="GO" id="GO:0004366">
    <property type="term" value="F:glycerol-3-phosphate O-acyltransferase activity"/>
    <property type="evidence" value="ECO:0007669"/>
    <property type="project" value="TreeGrafter"/>
</dbReference>
<dbReference type="InterPro" id="IPR052744">
    <property type="entry name" value="GPAT/DAPAT"/>
</dbReference>
<dbReference type="AlphaFoldDB" id="A0A9N8VNZ1"/>
<gene>
    <name evidence="3" type="ORF">ALEPTO_LOCUS1348</name>
</gene>
<reference evidence="3" key="1">
    <citation type="submission" date="2021-06" db="EMBL/GenBank/DDBJ databases">
        <authorList>
            <person name="Kallberg Y."/>
            <person name="Tangrot J."/>
            <person name="Rosling A."/>
        </authorList>
    </citation>
    <scope>NUCLEOTIDE SEQUENCE</scope>
    <source>
        <strain evidence="3">FL130A</strain>
    </source>
</reference>
<keyword evidence="4" id="KW-1185">Reference proteome</keyword>
<keyword evidence="2" id="KW-1133">Transmembrane helix</keyword>
<keyword evidence="2" id="KW-0812">Transmembrane</keyword>
<dbReference type="OrthoDB" id="1044435at2759"/>
<feature type="region of interest" description="Disordered" evidence="1">
    <location>
        <begin position="263"/>
        <end position="304"/>
    </location>
</feature>
<keyword evidence="2" id="KW-0472">Membrane</keyword>
<feature type="transmembrane region" description="Helical" evidence="2">
    <location>
        <begin position="625"/>
        <end position="647"/>
    </location>
</feature>
<dbReference type="EMBL" id="CAJVPS010000143">
    <property type="protein sequence ID" value="CAG8457305.1"/>
    <property type="molecule type" value="Genomic_DNA"/>
</dbReference>
<dbReference type="PANTHER" id="PTHR31605:SF0">
    <property type="entry name" value="GLYCEROL-3-PHOSPHATE O-ACYLTRANSFERASE 1"/>
    <property type="match status" value="1"/>
</dbReference>
<evidence type="ECO:0000313" key="4">
    <source>
        <dbReference type="Proteomes" id="UP000789508"/>
    </source>
</evidence>
<protein>
    <submittedName>
        <fullName evidence="3">4023_t:CDS:1</fullName>
    </submittedName>
</protein>